<organism evidence="18 19">
    <name type="scientific">Linnemannia elongata AG-77</name>
    <dbReference type="NCBI Taxonomy" id="1314771"/>
    <lineage>
        <taxon>Eukaryota</taxon>
        <taxon>Fungi</taxon>
        <taxon>Fungi incertae sedis</taxon>
        <taxon>Mucoromycota</taxon>
        <taxon>Mortierellomycotina</taxon>
        <taxon>Mortierellomycetes</taxon>
        <taxon>Mortierellales</taxon>
        <taxon>Mortierellaceae</taxon>
        <taxon>Linnemannia</taxon>
    </lineage>
</organism>
<comment type="catalytic activity">
    <reaction evidence="10">
        <text>L-seryl-[protein] + ATP = O-phospho-L-seryl-[protein] + ADP + H(+)</text>
        <dbReference type="Rhea" id="RHEA:17989"/>
        <dbReference type="Rhea" id="RHEA-COMP:9863"/>
        <dbReference type="Rhea" id="RHEA-COMP:11604"/>
        <dbReference type="ChEBI" id="CHEBI:15378"/>
        <dbReference type="ChEBI" id="CHEBI:29999"/>
        <dbReference type="ChEBI" id="CHEBI:30616"/>
        <dbReference type="ChEBI" id="CHEBI:83421"/>
        <dbReference type="ChEBI" id="CHEBI:456216"/>
        <dbReference type="EC" id="2.7.11.13"/>
    </reaction>
</comment>
<feature type="domain" description="AGC-kinase C-terminal" evidence="17">
    <location>
        <begin position="403"/>
        <end position="483"/>
    </location>
</feature>
<dbReference type="PANTHER" id="PTHR22988">
    <property type="entry name" value="MYOTONIC DYSTROPHY S/T KINASE-RELATED"/>
    <property type="match status" value="1"/>
</dbReference>
<feature type="domain" description="Protein kinase" evidence="16">
    <location>
        <begin position="115"/>
        <end position="402"/>
    </location>
</feature>
<feature type="coiled-coil region" evidence="13">
    <location>
        <begin position="579"/>
        <end position="771"/>
    </location>
</feature>
<evidence type="ECO:0000256" key="8">
    <source>
        <dbReference type="ARBA" id="ARBA00038271"/>
    </source>
</evidence>
<keyword evidence="19" id="KW-1185">Reference proteome</keyword>
<dbReference type="PROSITE" id="PS00108">
    <property type="entry name" value="PROTEIN_KINASE_ST"/>
    <property type="match status" value="1"/>
</dbReference>
<keyword evidence="4" id="KW-0808">Transferase</keyword>
<dbReference type="Gene3D" id="3.30.60.20">
    <property type="match status" value="1"/>
</dbReference>
<keyword evidence="7" id="KW-0067">ATP-binding</keyword>
<evidence type="ECO:0000256" key="7">
    <source>
        <dbReference type="ARBA" id="ARBA00022840"/>
    </source>
</evidence>
<evidence type="ECO:0000256" key="5">
    <source>
        <dbReference type="ARBA" id="ARBA00022741"/>
    </source>
</evidence>
<dbReference type="InterPro" id="IPR011993">
    <property type="entry name" value="PH-like_dom_sf"/>
</dbReference>
<evidence type="ECO:0000256" key="13">
    <source>
        <dbReference type="SAM" id="Coils"/>
    </source>
</evidence>
<dbReference type="PROSITE" id="PS50011">
    <property type="entry name" value="PROTEIN_KINASE_DOM"/>
    <property type="match status" value="1"/>
</dbReference>
<evidence type="ECO:0000313" key="18">
    <source>
        <dbReference type="EMBL" id="OAQ24775.1"/>
    </source>
</evidence>
<dbReference type="Pfam" id="PF25346">
    <property type="entry name" value="PH_MRCK"/>
    <property type="match status" value="1"/>
</dbReference>
<evidence type="ECO:0000256" key="12">
    <source>
        <dbReference type="ARBA" id="ARBA00048679"/>
    </source>
</evidence>
<evidence type="ECO:0000259" key="16">
    <source>
        <dbReference type="PROSITE" id="PS50011"/>
    </source>
</evidence>
<evidence type="ECO:0000256" key="3">
    <source>
        <dbReference type="ARBA" id="ARBA00022553"/>
    </source>
</evidence>
<feature type="transmembrane region" description="Helical" evidence="15">
    <location>
        <begin position="1223"/>
        <end position="1247"/>
    </location>
</feature>
<keyword evidence="13" id="KW-0175">Coiled coil</keyword>
<evidence type="ECO:0000256" key="6">
    <source>
        <dbReference type="ARBA" id="ARBA00022777"/>
    </source>
</evidence>
<dbReference type="GO" id="GO:0005737">
    <property type="term" value="C:cytoplasm"/>
    <property type="evidence" value="ECO:0007669"/>
    <property type="project" value="TreeGrafter"/>
</dbReference>
<dbReference type="SUPFAM" id="SSF56112">
    <property type="entry name" value="Protein kinase-like (PK-like)"/>
    <property type="match status" value="1"/>
</dbReference>
<protein>
    <recommendedName>
        <fullName evidence="1">non-specific serine/threonine protein kinase</fullName>
        <ecNumber evidence="1">2.7.11.1</ecNumber>
    </recommendedName>
</protein>
<evidence type="ECO:0000256" key="1">
    <source>
        <dbReference type="ARBA" id="ARBA00012513"/>
    </source>
</evidence>
<dbReference type="SUPFAM" id="SSF57889">
    <property type="entry name" value="Cysteine-rich domain"/>
    <property type="match status" value="1"/>
</dbReference>
<dbReference type="InterPro" id="IPR046349">
    <property type="entry name" value="C1-like_sf"/>
</dbReference>
<dbReference type="GO" id="GO:0004697">
    <property type="term" value="F:diacylglycerol-dependent serine/threonine kinase activity"/>
    <property type="evidence" value="ECO:0007669"/>
    <property type="project" value="UniProtKB-EC"/>
</dbReference>
<comment type="catalytic activity">
    <reaction evidence="11">
        <text>L-threonyl-[protein] + ATP = O-phospho-L-threonyl-[protein] + ADP + H(+)</text>
        <dbReference type="Rhea" id="RHEA:46608"/>
        <dbReference type="Rhea" id="RHEA-COMP:11060"/>
        <dbReference type="Rhea" id="RHEA-COMP:11605"/>
        <dbReference type="ChEBI" id="CHEBI:15378"/>
        <dbReference type="ChEBI" id="CHEBI:30013"/>
        <dbReference type="ChEBI" id="CHEBI:30616"/>
        <dbReference type="ChEBI" id="CHEBI:61977"/>
        <dbReference type="ChEBI" id="CHEBI:456216"/>
        <dbReference type="EC" id="2.7.11.1"/>
    </reaction>
</comment>
<dbReference type="Gene3D" id="1.10.510.10">
    <property type="entry name" value="Transferase(Phosphotransferase) domain 1"/>
    <property type="match status" value="1"/>
</dbReference>
<dbReference type="InterPro" id="IPR057529">
    <property type="entry name" value="MRCK/ROCK_PH"/>
</dbReference>
<reference evidence="18 19" key="1">
    <citation type="submission" date="2016-05" db="EMBL/GenBank/DDBJ databases">
        <title>Genome sequencing reveals origins of a unique bacterial endosymbiosis in the earliest lineages of terrestrial Fungi.</title>
        <authorList>
            <consortium name="DOE Joint Genome Institute"/>
            <person name="Uehling J."/>
            <person name="Gryganskyi A."/>
            <person name="Hameed K."/>
            <person name="Tschaplinski T."/>
            <person name="Misztal P."/>
            <person name="Wu S."/>
            <person name="Desiro A."/>
            <person name="Vande Pol N."/>
            <person name="Du Z.-Y."/>
            <person name="Zienkiewicz A."/>
            <person name="Zienkiewicz K."/>
            <person name="Morin E."/>
            <person name="Tisserant E."/>
            <person name="Splivallo R."/>
            <person name="Hainaut M."/>
            <person name="Henrissat B."/>
            <person name="Ohm R."/>
            <person name="Kuo A."/>
            <person name="Yan J."/>
            <person name="Lipzen A."/>
            <person name="Nolan M."/>
            <person name="Labutti K."/>
            <person name="Barry K."/>
            <person name="Goldstein A."/>
            <person name="Labbe J."/>
            <person name="Schadt C."/>
            <person name="Tuskan G."/>
            <person name="Grigoriev I."/>
            <person name="Martin F."/>
            <person name="Vilgalys R."/>
            <person name="Bonito G."/>
        </authorList>
    </citation>
    <scope>NUCLEOTIDE SEQUENCE [LARGE SCALE GENOMIC DNA]</scope>
    <source>
        <strain evidence="18 19">AG-77</strain>
    </source>
</reference>
<dbReference type="InterPro" id="IPR000961">
    <property type="entry name" value="AGC-kinase_C"/>
</dbReference>
<comment type="catalytic activity">
    <reaction evidence="12">
        <text>L-seryl-[protein] + ATP = O-phospho-L-seryl-[protein] + ADP + H(+)</text>
        <dbReference type="Rhea" id="RHEA:17989"/>
        <dbReference type="Rhea" id="RHEA-COMP:9863"/>
        <dbReference type="Rhea" id="RHEA-COMP:11604"/>
        <dbReference type="ChEBI" id="CHEBI:15378"/>
        <dbReference type="ChEBI" id="CHEBI:29999"/>
        <dbReference type="ChEBI" id="CHEBI:30616"/>
        <dbReference type="ChEBI" id="CHEBI:83421"/>
        <dbReference type="ChEBI" id="CHEBI:456216"/>
        <dbReference type="EC" id="2.7.11.1"/>
    </reaction>
</comment>
<dbReference type="InterPro" id="IPR050839">
    <property type="entry name" value="Rho-assoc_Ser/Thr_Kinase"/>
</dbReference>
<dbReference type="InterPro" id="IPR008271">
    <property type="entry name" value="Ser/Thr_kinase_AS"/>
</dbReference>
<name>A0A197JI02_9FUNG</name>
<dbReference type="GO" id="GO:0005524">
    <property type="term" value="F:ATP binding"/>
    <property type="evidence" value="ECO:0007669"/>
    <property type="project" value="UniProtKB-KW"/>
</dbReference>
<feature type="region of interest" description="Disordered" evidence="14">
    <location>
        <begin position="211"/>
        <end position="230"/>
    </location>
</feature>
<evidence type="ECO:0000256" key="14">
    <source>
        <dbReference type="SAM" id="MobiDB-lite"/>
    </source>
</evidence>
<sequence>MLKSFHVAPLGQNYTEFLESSHDKSLATFLQERLEKYKECTLRLAHSHEGTLTGDLSAVRGGGGVDALVDGLIAIHDDTRAVLNTENWGALPAFWDRFDKTVSQLKLLRINKDDFETLKALTRGQYGKVSIVRSRLDGGIYAMKTLNKMYILSQKDKILYMEERQVLAITSEWFPTLHAAFQDEVNLYLVMEYAPGGDLYSILDKKQDELNKTNGHADDNADGNSSDDEDTTLTEDEIRFYIAEIVLAVSELHKNHYIHRDLKPQNILLDATGHIMLADFGACARLDASGQVHGQTVPLGTWDYMSPEVVDAQSGGKPYGKEVDWWAVGVVMYELLVGEPPFFAESAMGIIRLLRDHEKNLSFDKGMEISPECKDLITRLLARKENRLGKNGVEEIKAHPFFKGIDWDNIRKSTPPFLPVIETPDDTSNFRFDDDLDGSDETMQDKQSTVVDYRGGRLRRFEGYNLAFIGYTYQTFVDFGAINPQDSGKLAPPTSASGKDLAHGKFRREPSLTGLDKEDVGRLRLEQEVHRLVTELATKEDLLTEINSVHQTLLTQYEEHVSKATAVESELSAKLVGIAAVAERERVEAEELAQDLKNNLALQQKKAHQLEDENETMRAKCGELENEIERQRESILKQEIEGGKVSLLKAENEELRNQKEHDRLQENQLLLAEMERGNRLREENEALRLQIRDMERQEEKTTLEYRNSVSELKKTLRGAQEDVADQLQTRKRLEDDLRQQIDAKNTLQQSLNKALEALENKDAEVVQLTKACEAAVAAMDPSTGTNGGSVRTIYPSMLKRERASNKVLVQQLEEQGEKITELENKIKQLEQEKGRQQGLRSPDRVASPVHSLWSHDAQSLTSPTKMMMEMSAPDDVSGWIRISWPSAEKKSMKQSWKKQFIVLRDMKIYSLEKEGDPGTSQSCKVLADLRSDFFCVRTVNRSELIHATTKELECIFQLRSSNVGTSSAHSTLSTATTETFGSQAQSVLSASHPVHLTNMTKAEIQTKIDTLKAEIVKEEQIKRGAESMQAAWMGSKGTSDEYVKSKENVDVCTKLIKEKSAEVERLTQLLFAPETKAESSSDLFSTERSLKVKELEKHIMIERRHLEAAEKMAAPLMNSANNVVRRNWKSAVEVQMESSKQRLATLTAELEKLNSNLSPLQPGLATWTQQRDIYGHQFHLKHYTIPKSCHQCHDVLWGSQKSGYECSGMFQSFLPLRLSCPPFYRFSFILLFSCPFPILQHLFLLYYRVSILLVVSYDVPHTILLGVGLFFLSCMFYPFLFLSLSLTPSLPLLLFHSLVLCPPPHTHPRMSCHIMPDPIVHEYARLGKKKEHKEEKKRAVAWHGMAWHRLTWSMFFSSLLTPVSISLSLLNNPQSLIPCAPIQKTDTNDRYRYQIMIRMY</sequence>
<keyword evidence="3" id="KW-0597">Phosphoprotein</keyword>
<dbReference type="SMART" id="SM00133">
    <property type="entry name" value="S_TK_X"/>
    <property type="match status" value="1"/>
</dbReference>
<evidence type="ECO:0000256" key="10">
    <source>
        <dbReference type="ARBA" id="ARBA00047470"/>
    </source>
</evidence>
<dbReference type="InterPro" id="IPR000719">
    <property type="entry name" value="Prot_kinase_dom"/>
</dbReference>
<evidence type="ECO:0000256" key="15">
    <source>
        <dbReference type="SAM" id="Phobius"/>
    </source>
</evidence>
<dbReference type="FunFam" id="1.10.510.10:FF:000751">
    <property type="entry name" value="Non-specific serine/threonine protein kinase"/>
    <property type="match status" value="1"/>
</dbReference>
<dbReference type="Gene3D" id="3.30.200.20">
    <property type="entry name" value="Phosphorylase Kinase, domain 1"/>
    <property type="match status" value="2"/>
</dbReference>
<dbReference type="PANTHER" id="PTHR22988:SF71">
    <property type="entry name" value="CITRON RHO-INTERACTING KINASE"/>
    <property type="match status" value="1"/>
</dbReference>
<keyword evidence="15" id="KW-0812">Transmembrane</keyword>
<comment type="similarity">
    <text evidence="8">Belongs to the protein kinase superfamily. STE Ser/Thr protein kinase family. COT1 subfamily.</text>
</comment>
<evidence type="ECO:0000313" key="19">
    <source>
        <dbReference type="Proteomes" id="UP000078512"/>
    </source>
</evidence>
<dbReference type="STRING" id="1314771.A0A197JI02"/>
<evidence type="ECO:0000256" key="9">
    <source>
        <dbReference type="ARBA" id="ARBA00047272"/>
    </source>
</evidence>
<keyword evidence="15" id="KW-1133">Transmembrane helix</keyword>
<proteinExistence type="inferred from homology"/>
<dbReference type="Gene3D" id="2.30.29.30">
    <property type="entry name" value="Pleckstrin-homology domain (PH domain)/Phosphotyrosine-binding domain (PTB)"/>
    <property type="match status" value="1"/>
</dbReference>
<dbReference type="EMBL" id="KV442088">
    <property type="protein sequence ID" value="OAQ24775.1"/>
    <property type="molecule type" value="Genomic_DNA"/>
</dbReference>
<comment type="catalytic activity">
    <reaction evidence="9">
        <text>L-threonyl-[protein] + ATP = O-phospho-L-threonyl-[protein] + ADP + H(+)</text>
        <dbReference type="Rhea" id="RHEA:46608"/>
        <dbReference type="Rhea" id="RHEA-COMP:11060"/>
        <dbReference type="Rhea" id="RHEA-COMP:11605"/>
        <dbReference type="ChEBI" id="CHEBI:15378"/>
        <dbReference type="ChEBI" id="CHEBI:30013"/>
        <dbReference type="ChEBI" id="CHEBI:30616"/>
        <dbReference type="ChEBI" id="CHEBI:61977"/>
        <dbReference type="ChEBI" id="CHEBI:456216"/>
        <dbReference type="EC" id="2.7.11.13"/>
    </reaction>
</comment>
<dbReference type="InterPro" id="IPR036274">
    <property type="entry name" value="HR1_rpt_sf"/>
</dbReference>
<evidence type="ECO:0000256" key="4">
    <source>
        <dbReference type="ARBA" id="ARBA00022679"/>
    </source>
</evidence>
<keyword evidence="6" id="KW-0418">Kinase</keyword>
<evidence type="ECO:0000256" key="2">
    <source>
        <dbReference type="ARBA" id="ARBA00022527"/>
    </source>
</evidence>
<dbReference type="EC" id="2.7.11.1" evidence="1"/>
<dbReference type="GO" id="GO:0005856">
    <property type="term" value="C:cytoskeleton"/>
    <property type="evidence" value="ECO:0007669"/>
    <property type="project" value="TreeGrafter"/>
</dbReference>
<feature type="transmembrane region" description="Helical" evidence="15">
    <location>
        <begin position="1259"/>
        <end position="1284"/>
    </location>
</feature>
<keyword evidence="15" id="KW-0472">Membrane</keyword>
<dbReference type="Pfam" id="PF00069">
    <property type="entry name" value="Pkinase"/>
    <property type="match status" value="1"/>
</dbReference>
<dbReference type="OrthoDB" id="3638488at2759"/>
<dbReference type="InterPro" id="IPR011009">
    <property type="entry name" value="Kinase-like_dom_sf"/>
</dbReference>
<evidence type="ECO:0000259" key="17">
    <source>
        <dbReference type="PROSITE" id="PS51285"/>
    </source>
</evidence>
<dbReference type="GO" id="GO:0031032">
    <property type="term" value="P:actomyosin structure organization"/>
    <property type="evidence" value="ECO:0007669"/>
    <property type="project" value="TreeGrafter"/>
</dbReference>
<accession>A0A197JI02</accession>
<evidence type="ECO:0000256" key="11">
    <source>
        <dbReference type="ARBA" id="ARBA00047899"/>
    </source>
</evidence>
<gene>
    <name evidence="18" type="ORF">K457DRAFT_1662401</name>
</gene>
<keyword evidence="2" id="KW-0723">Serine/threonine-protein kinase</keyword>
<keyword evidence="5" id="KW-0547">Nucleotide-binding</keyword>
<dbReference type="SMART" id="SM00220">
    <property type="entry name" value="S_TKc"/>
    <property type="match status" value="1"/>
</dbReference>
<feature type="region of interest" description="Disordered" evidence="14">
    <location>
        <begin position="831"/>
        <end position="854"/>
    </location>
</feature>
<dbReference type="PROSITE" id="PS51285">
    <property type="entry name" value="AGC_KINASE_CTER"/>
    <property type="match status" value="1"/>
</dbReference>
<feature type="coiled-coil region" evidence="13">
    <location>
        <begin position="1092"/>
        <end position="1156"/>
    </location>
</feature>
<dbReference type="Proteomes" id="UP000078512">
    <property type="component" value="Unassembled WGS sequence"/>
</dbReference>
<dbReference type="SUPFAM" id="SSF46585">
    <property type="entry name" value="HR1 repeat"/>
    <property type="match status" value="1"/>
</dbReference>